<dbReference type="SMART" id="SM00339">
    <property type="entry name" value="FH"/>
    <property type="match status" value="1"/>
</dbReference>
<evidence type="ECO:0000256" key="4">
    <source>
        <dbReference type="ARBA" id="ARBA00023163"/>
    </source>
</evidence>
<dbReference type="PANTHER" id="PTHR11829">
    <property type="entry name" value="FORKHEAD BOX PROTEIN"/>
    <property type="match status" value="1"/>
</dbReference>
<dbReference type="AlphaFoldDB" id="A0AAD9JDI7"/>
<protein>
    <recommendedName>
        <fullName evidence="8">Fork-head domain-containing protein</fullName>
    </recommendedName>
</protein>
<name>A0AAD9JDI7_9ANNE</name>
<dbReference type="PRINTS" id="PR00053">
    <property type="entry name" value="FORKHEAD"/>
</dbReference>
<evidence type="ECO:0000256" key="5">
    <source>
        <dbReference type="ARBA" id="ARBA00023242"/>
    </source>
</evidence>
<dbReference type="InterPro" id="IPR001766">
    <property type="entry name" value="Fork_head_dom"/>
</dbReference>
<dbReference type="InterPro" id="IPR036388">
    <property type="entry name" value="WH-like_DNA-bd_sf"/>
</dbReference>
<feature type="DNA-binding region" description="Fork-head" evidence="6">
    <location>
        <begin position="13"/>
        <end position="107"/>
    </location>
</feature>
<evidence type="ECO:0000256" key="1">
    <source>
        <dbReference type="ARBA" id="ARBA00004123"/>
    </source>
</evidence>
<keyword evidence="5 6" id="KW-0539">Nucleus</keyword>
<dbReference type="InterPro" id="IPR030456">
    <property type="entry name" value="TF_fork_head_CS_2"/>
</dbReference>
<dbReference type="GO" id="GO:0000981">
    <property type="term" value="F:DNA-binding transcription factor activity, RNA polymerase II-specific"/>
    <property type="evidence" value="ECO:0007669"/>
    <property type="project" value="TreeGrafter"/>
</dbReference>
<evidence type="ECO:0000256" key="6">
    <source>
        <dbReference type="PROSITE-ProRule" id="PRU00089"/>
    </source>
</evidence>
<proteinExistence type="predicted"/>
<feature type="region of interest" description="Disordered" evidence="7">
    <location>
        <begin position="300"/>
        <end position="322"/>
    </location>
</feature>
<dbReference type="FunFam" id="1.10.10.10:FF:000082">
    <property type="entry name" value="forkhead box protein B2"/>
    <property type="match status" value="1"/>
</dbReference>
<keyword evidence="2" id="KW-0805">Transcription regulation</keyword>
<comment type="subcellular location">
    <subcellularLocation>
        <location evidence="1 6">Nucleus</location>
    </subcellularLocation>
</comment>
<keyword evidence="3 6" id="KW-0238">DNA-binding</keyword>
<accession>A0AAD9JDI7</accession>
<dbReference type="GO" id="GO:0000978">
    <property type="term" value="F:RNA polymerase II cis-regulatory region sequence-specific DNA binding"/>
    <property type="evidence" value="ECO:0007669"/>
    <property type="project" value="TreeGrafter"/>
</dbReference>
<dbReference type="PANTHER" id="PTHR11829:SF377">
    <property type="entry name" value="FORK HEAD DOMAIN-CONTAINING PROTEIN FD4-RELATED"/>
    <property type="match status" value="1"/>
</dbReference>
<dbReference type="Proteomes" id="UP001208570">
    <property type="component" value="Unassembled WGS sequence"/>
</dbReference>
<dbReference type="EMBL" id="JAODUP010000375">
    <property type="protein sequence ID" value="KAK2151098.1"/>
    <property type="molecule type" value="Genomic_DNA"/>
</dbReference>
<dbReference type="PROSITE" id="PS00657">
    <property type="entry name" value="FORK_HEAD_1"/>
    <property type="match status" value="1"/>
</dbReference>
<dbReference type="GO" id="GO:0009653">
    <property type="term" value="P:anatomical structure morphogenesis"/>
    <property type="evidence" value="ECO:0007669"/>
    <property type="project" value="TreeGrafter"/>
</dbReference>
<dbReference type="InterPro" id="IPR018122">
    <property type="entry name" value="TF_fork_head_CS_1"/>
</dbReference>
<gene>
    <name evidence="9" type="ORF">LSH36_375g00015</name>
</gene>
<feature type="compositionally biased region" description="Low complexity" evidence="7">
    <location>
        <begin position="300"/>
        <end position="309"/>
    </location>
</feature>
<reference evidence="9" key="1">
    <citation type="journal article" date="2023" name="Mol. Biol. Evol.">
        <title>Third-Generation Sequencing Reveals the Adaptive Role of the Epigenome in Three Deep-Sea Polychaetes.</title>
        <authorList>
            <person name="Perez M."/>
            <person name="Aroh O."/>
            <person name="Sun Y."/>
            <person name="Lan Y."/>
            <person name="Juniper S.K."/>
            <person name="Young C.R."/>
            <person name="Angers B."/>
            <person name="Qian P.Y."/>
        </authorList>
    </citation>
    <scope>NUCLEOTIDE SEQUENCE</scope>
    <source>
        <strain evidence="9">P08H-3</strain>
    </source>
</reference>
<evidence type="ECO:0000256" key="7">
    <source>
        <dbReference type="SAM" id="MobiDB-lite"/>
    </source>
</evidence>
<dbReference type="GO" id="GO:0005634">
    <property type="term" value="C:nucleus"/>
    <property type="evidence" value="ECO:0007669"/>
    <property type="project" value="UniProtKB-SubCell"/>
</dbReference>
<dbReference type="InterPro" id="IPR050211">
    <property type="entry name" value="FOX_domain-containing"/>
</dbReference>
<dbReference type="Pfam" id="PF00250">
    <property type="entry name" value="Forkhead"/>
    <property type="match status" value="1"/>
</dbReference>
<dbReference type="PROSITE" id="PS50039">
    <property type="entry name" value="FORK_HEAD_3"/>
    <property type="match status" value="1"/>
</dbReference>
<dbReference type="Gene3D" id="1.10.10.10">
    <property type="entry name" value="Winged helix-like DNA-binding domain superfamily/Winged helix DNA-binding domain"/>
    <property type="match status" value="1"/>
</dbReference>
<keyword evidence="10" id="KW-1185">Reference proteome</keyword>
<feature type="domain" description="Fork-head" evidence="8">
    <location>
        <begin position="13"/>
        <end position="107"/>
    </location>
</feature>
<comment type="caution">
    <text evidence="9">The sequence shown here is derived from an EMBL/GenBank/DDBJ whole genome shotgun (WGS) entry which is preliminary data.</text>
</comment>
<evidence type="ECO:0000313" key="9">
    <source>
        <dbReference type="EMBL" id="KAK2151098.1"/>
    </source>
</evidence>
<dbReference type="InterPro" id="IPR036390">
    <property type="entry name" value="WH_DNA-bd_sf"/>
</dbReference>
<evidence type="ECO:0000313" key="10">
    <source>
        <dbReference type="Proteomes" id="UP001208570"/>
    </source>
</evidence>
<dbReference type="PROSITE" id="PS00658">
    <property type="entry name" value="FORK_HEAD_2"/>
    <property type="match status" value="1"/>
</dbReference>
<organism evidence="9 10">
    <name type="scientific">Paralvinella palmiformis</name>
    <dbReference type="NCBI Taxonomy" id="53620"/>
    <lineage>
        <taxon>Eukaryota</taxon>
        <taxon>Metazoa</taxon>
        <taxon>Spiralia</taxon>
        <taxon>Lophotrochozoa</taxon>
        <taxon>Annelida</taxon>
        <taxon>Polychaeta</taxon>
        <taxon>Sedentaria</taxon>
        <taxon>Canalipalpata</taxon>
        <taxon>Terebellida</taxon>
        <taxon>Terebelliformia</taxon>
        <taxon>Alvinellidae</taxon>
        <taxon>Paralvinella</taxon>
    </lineage>
</organism>
<dbReference type="GO" id="GO:0030154">
    <property type="term" value="P:cell differentiation"/>
    <property type="evidence" value="ECO:0007669"/>
    <property type="project" value="TreeGrafter"/>
</dbReference>
<keyword evidence="4" id="KW-0804">Transcription</keyword>
<sequence length="337" mass="36164">MPRPGRNTYSDQKPPYSYIALTAMAIQSHPEKMMTLSEIYKFIMDRFPYYRENTQRWQNSLRHNLSFNDCFIKIPRRPDRPGKGSYWALHPYCGDMFENGSFLRRRKRFKLQLRQPQPDPLKANLDPSAYLEYQAKIRMQSIVSALGTRIAPYPGVPGGGAPFKQPFTIDSLIGPDHGKSGSPPSQPLIRTTSSLLHAPLPGFASQFHSGSFGIGPMTALPHGGHAAELCAAAALGSGSLALNGRLPTPAELSRITRPGASSIPMPIKPSAILPQLSLAAPSSASTAAILTAAALSGAMTSSSTSSSTSPPQPLGAISLNLPNPGHTPCNGLVPSVR</sequence>
<dbReference type="SUPFAM" id="SSF46785">
    <property type="entry name" value="Winged helix' DNA-binding domain"/>
    <property type="match status" value="1"/>
</dbReference>
<evidence type="ECO:0000259" key="8">
    <source>
        <dbReference type="PROSITE" id="PS50039"/>
    </source>
</evidence>
<evidence type="ECO:0000256" key="3">
    <source>
        <dbReference type="ARBA" id="ARBA00023125"/>
    </source>
</evidence>
<evidence type="ECO:0000256" key="2">
    <source>
        <dbReference type="ARBA" id="ARBA00023015"/>
    </source>
</evidence>